<keyword evidence="9" id="KW-1185">Reference proteome</keyword>
<gene>
    <name evidence="8" type="ORF">LV75_002742</name>
</gene>
<dbReference type="RefSeq" id="WP_253887222.1">
    <property type="nucleotide sequence ID" value="NZ_BAAAVB010000013.1"/>
</dbReference>
<dbReference type="PANTHER" id="PTHR43133">
    <property type="entry name" value="RNA POLYMERASE ECF-TYPE SIGMA FACTO"/>
    <property type="match status" value="1"/>
</dbReference>
<dbReference type="InterPro" id="IPR013249">
    <property type="entry name" value="RNA_pol_sigma70_r4_t2"/>
</dbReference>
<dbReference type="NCBIfam" id="TIGR02937">
    <property type="entry name" value="sigma70-ECF"/>
    <property type="match status" value="1"/>
</dbReference>
<name>A0ABT1ID18_9PSEU</name>
<dbReference type="SUPFAM" id="SSF88659">
    <property type="entry name" value="Sigma3 and sigma4 domains of RNA polymerase sigma factors"/>
    <property type="match status" value="1"/>
</dbReference>
<evidence type="ECO:0000259" key="7">
    <source>
        <dbReference type="Pfam" id="PF08281"/>
    </source>
</evidence>
<organism evidence="8 9">
    <name type="scientific">Actinokineospora diospyrosa</name>
    <dbReference type="NCBI Taxonomy" id="103728"/>
    <lineage>
        <taxon>Bacteria</taxon>
        <taxon>Bacillati</taxon>
        <taxon>Actinomycetota</taxon>
        <taxon>Actinomycetes</taxon>
        <taxon>Pseudonocardiales</taxon>
        <taxon>Pseudonocardiaceae</taxon>
        <taxon>Actinokineospora</taxon>
    </lineage>
</organism>
<dbReference type="Gene3D" id="1.10.1740.10">
    <property type="match status" value="1"/>
</dbReference>
<feature type="domain" description="RNA polymerase sigma factor 70 region 4 type 2" evidence="7">
    <location>
        <begin position="104"/>
        <end position="156"/>
    </location>
</feature>
<feature type="domain" description="RNA polymerase sigma-70 region 2" evidence="6">
    <location>
        <begin position="31"/>
        <end position="80"/>
    </location>
</feature>
<dbReference type="CDD" id="cd06171">
    <property type="entry name" value="Sigma70_r4"/>
    <property type="match status" value="1"/>
</dbReference>
<dbReference type="InterPro" id="IPR007627">
    <property type="entry name" value="RNA_pol_sigma70_r2"/>
</dbReference>
<accession>A0ABT1ID18</accession>
<evidence type="ECO:0000256" key="3">
    <source>
        <dbReference type="ARBA" id="ARBA00023082"/>
    </source>
</evidence>
<dbReference type="SUPFAM" id="SSF88946">
    <property type="entry name" value="Sigma2 domain of RNA polymerase sigma factors"/>
    <property type="match status" value="1"/>
</dbReference>
<dbReference type="InterPro" id="IPR013324">
    <property type="entry name" value="RNA_pol_sigma_r3/r4-like"/>
</dbReference>
<comment type="caution">
    <text evidence="8">The sequence shown here is derived from an EMBL/GenBank/DDBJ whole genome shotgun (WGS) entry which is preliminary data.</text>
</comment>
<evidence type="ECO:0000256" key="5">
    <source>
        <dbReference type="ARBA" id="ARBA00023163"/>
    </source>
</evidence>
<dbReference type="EMBL" id="JAMTCO010000006">
    <property type="protein sequence ID" value="MCP2270241.1"/>
    <property type="molecule type" value="Genomic_DNA"/>
</dbReference>
<evidence type="ECO:0000256" key="1">
    <source>
        <dbReference type="ARBA" id="ARBA00010641"/>
    </source>
</evidence>
<dbReference type="InterPro" id="IPR013325">
    <property type="entry name" value="RNA_pol_sigma_r2"/>
</dbReference>
<evidence type="ECO:0000256" key="2">
    <source>
        <dbReference type="ARBA" id="ARBA00023015"/>
    </source>
</evidence>
<dbReference type="InterPro" id="IPR014284">
    <property type="entry name" value="RNA_pol_sigma-70_dom"/>
</dbReference>
<dbReference type="PANTHER" id="PTHR43133:SF8">
    <property type="entry name" value="RNA POLYMERASE SIGMA FACTOR HI_1459-RELATED"/>
    <property type="match status" value="1"/>
</dbReference>
<keyword evidence="2" id="KW-0805">Transcription regulation</keyword>
<dbReference type="Pfam" id="PF04542">
    <property type="entry name" value="Sigma70_r2"/>
    <property type="match status" value="1"/>
</dbReference>
<proteinExistence type="inferred from homology"/>
<evidence type="ECO:0000259" key="6">
    <source>
        <dbReference type="Pfam" id="PF04542"/>
    </source>
</evidence>
<comment type="similarity">
    <text evidence="1">Belongs to the sigma-70 factor family. ECF subfamily.</text>
</comment>
<keyword evidence="4" id="KW-0238">DNA-binding</keyword>
<evidence type="ECO:0000313" key="9">
    <source>
        <dbReference type="Proteomes" id="UP001205185"/>
    </source>
</evidence>
<keyword evidence="5" id="KW-0804">Transcription</keyword>
<reference evidence="8 9" key="1">
    <citation type="submission" date="2022-06" db="EMBL/GenBank/DDBJ databases">
        <title>Genomic Encyclopedia of Archaeal and Bacterial Type Strains, Phase II (KMG-II): from individual species to whole genera.</title>
        <authorList>
            <person name="Goeker M."/>
        </authorList>
    </citation>
    <scope>NUCLEOTIDE SEQUENCE [LARGE SCALE GENOMIC DNA]</scope>
    <source>
        <strain evidence="8 9">DSM 44255</strain>
    </source>
</reference>
<dbReference type="InterPro" id="IPR036388">
    <property type="entry name" value="WH-like_DNA-bd_sf"/>
</dbReference>
<evidence type="ECO:0000313" key="8">
    <source>
        <dbReference type="EMBL" id="MCP2270241.1"/>
    </source>
</evidence>
<keyword evidence="3" id="KW-0731">Sigma factor</keyword>
<dbReference type="Gene3D" id="1.10.10.10">
    <property type="entry name" value="Winged helix-like DNA-binding domain superfamily/Winged helix DNA-binding domain"/>
    <property type="match status" value="1"/>
</dbReference>
<protein>
    <submittedName>
        <fullName evidence="8">RNA polymerase sigma-70 factor, ECF subfamily</fullName>
    </submittedName>
</protein>
<dbReference type="InterPro" id="IPR039425">
    <property type="entry name" value="RNA_pol_sigma-70-like"/>
</dbReference>
<sequence>MFGLLDGDFAAFHDRHRANFVKFVELRGLTRQDAEDVVGDAFVALYRNRSTLRAAASQEALAFKVLRDSLADFWRRRTRRPEAMGDDLDGLVAQDDVAGLVARMDLERALATLPTRQAECLALYALLGQDTADIGRYLGISESAVRSHLSYARQRLERLDNGSQQEER</sequence>
<evidence type="ECO:0000256" key="4">
    <source>
        <dbReference type="ARBA" id="ARBA00023125"/>
    </source>
</evidence>
<dbReference type="Pfam" id="PF08281">
    <property type="entry name" value="Sigma70_r4_2"/>
    <property type="match status" value="1"/>
</dbReference>
<dbReference type="Proteomes" id="UP001205185">
    <property type="component" value="Unassembled WGS sequence"/>
</dbReference>